<proteinExistence type="predicted"/>
<sequence length="223" mass="25583">MVLRDSIFGDDFALNSGYIFPTFAYYGTYYFTVHSQVWGSVMISVNRYVTVCQPLSKMARLYDRIDKPLLYSINIIVPFLMMVRMLFQGSVYYYRTPTGELNVYTPMPIVRNNALQGLIVSIVGSLVCAVCYFLVIRRLASAHRDPNGALRDYGREKMLTIVGFALFLALCASTLFYVLICIHAADDDNKDVNVIRTYYIYAIMALTFVNPWMLIITNKNTRR</sequence>
<reference evidence="1" key="2">
    <citation type="submission" date="2022-06" db="UniProtKB">
        <authorList>
            <consortium name="EnsemblMetazoa"/>
        </authorList>
    </citation>
    <scope>IDENTIFICATION</scope>
    <source>
        <strain evidence="1">PS312</strain>
    </source>
</reference>
<accession>A0A8R1UTR0</accession>
<dbReference type="AlphaFoldDB" id="A0A2A6C4C9"/>
<name>A0A2A6C4C9_PRIPA</name>
<dbReference type="EnsemblMetazoa" id="PPA40414.1">
    <property type="protein sequence ID" value="PPA40414.1"/>
    <property type="gene ID" value="WBGene00278783"/>
</dbReference>
<evidence type="ECO:0000313" key="2">
    <source>
        <dbReference type="Proteomes" id="UP000005239"/>
    </source>
</evidence>
<protein>
    <submittedName>
        <fullName evidence="1">G protein-coupled receptor</fullName>
    </submittedName>
</protein>
<dbReference type="Pfam" id="PF10323">
    <property type="entry name" value="7TM_GPCR_Srv"/>
    <property type="match status" value="1"/>
</dbReference>
<dbReference type="Gene3D" id="1.20.1070.10">
    <property type="entry name" value="Rhodopsin 7-helix transmembrane proteins"/>
    <property type="match status" value="1"/>
</dbReference>
<reference evidence="2" key="1">
    <citation type="journal article" date="2008" name="Nat. Genet.">
        <title>The Pristionchus pacificus genome provides a unique perspective on nematode lifestyle and parasitism.</title>
        <authorList>
            <person name="Dieterich C."/>
            <person name="Clifton S.W."/>
            <person name="Schuster L.N."/>
            <person name="Chinwalla A."/>
            <person name="Delehaunty K."/>
            <person name="Dinkelacker I."/>
            <person name="Fulton L."/>
            <person name="Fulton R."/>
            <person name="Godfrey J."/>
            <person name="Minx P."/>
            <person name="Mitreva M."/>
            <person name="Roeseler W."/>
            <person name="Tian H."/>
            <person name="Witte H."/>
            <person name="Yang S.P."/>
            <person name="Wilson R.K."/>
            <person name="Sommer R.J."/>
        </authorList>
    </citation>
    <scope>NUCLEOTIDE SEQUENCE [LARGE SCALE GENOMIC DNA]</scope>
    <source>
        <strain evidence="2">PS312</strain>
    </source>
</reference>
<dbReference type="InterPro" id="IPR051119">
    <property type="entry name" value="Nematode_SR-like"/>
</dbReference>
<dbReference type="PANTHER" id="PTHR31627:SF42">
    <property type="entry name" value="G_PROTEIN_RECEP_F1_2 DOMAIN-CONTAINING PROTEIN-RELATED"/>
    <property type="match status" value="1"/>
</dbReference>
<dbReference type="InterPro" id="IPR019426">
    <property type="entry name" value="7TM_GPCR_serpentine_rcpt_Srv"/>
</dbReference>
<keyword evidence="2" id="KW-1185">Reference proteome</keyword>
<organism evidence="1 2">
    <name type="scientific">Pristionchus pacificus</name>
    <name type="common">Parasitic nematode worm</name>
    <dbReference type="NCBI Taxonomy" id="54126"/>
    <lineage>
        <taxon>Eukaryota</taxon>
        <taxon>Metazoa</taxon>
        <taxon>Ecdysozoa</taxon>
        <taxon>Nematoda</taxon>
        <taxon>Chromadorea</taxon>
        <taxon>Rhabditida</taxon>
        <taxon>Rhabditina</taxon>
        <taxon>Diplogasteromorpha</taxon>
        <taxon>Diplogasteroidea</taxon>
        <taxon>Neodiplogasteridae</taxon>
        <taxon>Pristionchus</taxon>
    </lineage>
</organism>
<gene>
    <name evidence="1" type="primary">WBGene00278783</name>
</gene>
<dbReference type="Proteomes" id="UP000005239">
    <property type="component" value="Unassembled WGS sequence"/>
</dbReference>
<dbReference type="OrthoDB" id="5868253at2759"/>
<dbReference type="SUPFAM" id="SSF81321">
    <property type="entry name" value="Family A G protein-coupled receptor-like"/>
    <property type="match status" value="1"/>
</dbReference>
<evidence type="ECO:0000313" key="1">
    <source>
        <dbReference type="EnsemblMetazoa" id="PPA40414.1"/>
    </source>
</evidence>
<dbReference type="PANTHER" id="PTHR31627">
    <property type="entry name" value="SERPENTINE RECEPTOR CLASS GAMMA-RELATED"/>
    <property type="match status" value="1"/>
</dbReference>
<accession>A0A2A6C4C9</accession>